<evidence type="ECO:0000256" key="3">
    <source>
        <dbReference type="ARBA" id="ARBA00022729"/>
    </source>
</evidence>
<reference evidence="6" key="1">
    <citation type="submission" date="2018-06" db="EMBL/GenBank/DDBJ databases">
        <authorList>
            <person name="Zhirakovskaya E."/>
        </authorList>
    </citation>
    <scope>NUCLEOTIDE SEQUENCE</scope>
</reference>
<keyword evidence="3" id="KW-0732">Signal</keyword>
<dbReference type="PANTHER" id="PTHR30222">
    <property type="entry name" value="SPERMIDINE/PUTRESCINE-BINDING PERIPLASMIC PROTEIN"/>
    <property type="match status" value="1"/>
</dbReference>
<dbReference type="SUPFAM" id="SSF53850">
    <property type="entry name" value="Periplasmic binding protein-like II"/>
    <property type="match status" value="1"/>
</dbReference>
<dbReference type="PANTHER" id="PTHR30222:SF17">
    <property type="entry name" value="SPERMIDINE_PUTRESCINE-BINDING PERIPLASMIC PROTEIN"/>
    <property type="match status" value="1"/>
</dbReference>
<dbReference type="GO" id="GO:0042597">
    <property type="term" value="C:periplasmic space"/>
    <property type="evidence" value="ECO:0007669"/>
    <property type="project" value="UniProtKB-SubCell"/>
</dbReference>
<dbReference type="InterPro" id="IPR001188">
    <property type="entry name" value="Sperm_putr-bd"/>
</dbReference>
<proteinExistence type="predicted"/>
<keyword evidence="2" id="KW-0813">Transport</keyword>
<name>A0A3B0RKV5_9ZZZZ</name>
<dbReference type="CDD" id="cd13590">
    <property type="entry name" value="PBP2_PotD_PotF_like"/>
    <property type="match status" value="1"/>
</dbReference>
<dbReference type="PIRSF" id="PIRSF019574">
    <property type="entry name" value="Periplasmic_polyamine_BP"/>
    <property type="match status" value="1"/>
</dbReference>
<dbReference type="GO" id="GO:0015846">
    <property type="term" value="P:polyamine transport"/>
    <property type="evidence" value="ECO:0007669"/>
    <property type="project" value="InterPro"/>
</dbReference>
<dbReference type="Pfam" id="PF13416">
    <property type="entry name" value="SBP_bac_8"/>
    <property type="match status" value="1"/>
</dbReference>
<comment type="subcellular location">
    <subcellularLocation>
        <location evidence="1">Periplasm</location>
    </subcellularLocation>
</comment>
<evidence type="ECO:0000256" key="4">
    <source>
        <dbReference type="ARBA" id="ARBA00022764"/>
    </source>
</evidence>
<dbReference type="Gene3D" id="3.40.190.10">
    <property type="entry name" value="Periplasmic binding protein-like II"/>
    <property type="match status" value="2"/>
</dbReference>
<keyword evidence="4" id="KW-0574">Periplasm</keyword>
<dbReference type="EMBL" id="UOEI01000084">
    <property type="protein sequence ID" value="VAV92617.1"/>
    <property type="molecule type" value="Genomic_DNA"/>
</dbReference>
<accession>A0A3B0RKV5</accession>
<sequence length="412" mass="43867">MKRLAILITVLVLVAAACSSSSDSTDTTASGTDTTAAGSETTEAPPDTVAPPADAQAIADACVADQTDGDLNLYNWTEYLPYGSAAADAEVTDLQAAFEEKYGVKVIITEYESNEAMLAQIDAGVPYDLTVPSDYMVSVMRDAGLLLRVNDAAIPNKGNLAAQFTTLPYDPGNEFSIPYQWGTTGIGYAYDAVDDTNGLSWGLIFDPEMSAPYTGSITLLDDERETMGAALKYLGYSLNSKNEDEVDEAAALIAESKTRIAAFVSAGYQDLLVSGEVVIAQGWNGDFFAAFDGASTDDYDAYEDFGYAVPNEGGAAWVDTMAIPATAEHPCTALTFMNFILDAEVGGELTNYNYYASPNAASIDGGYIYEEILNDPAIFAPQEMFDNGTLEFFEDLGDFGIVYADAYSAAKS</sequence>
<gene>
    <name evidence="6" type="ORF">MNBD_ACTINO01-2264</name>
</gene>
<evidence type="ECO:0000256" key="2">
    <source>
        <dbReference type="ARBA" id="ARBA00022448"/>
    </source>
</evidence>
<evidence type="ECO:0000256" key="5">
    <source>
        <dbReference type="SAM" id="MobiDB-lite"/>
    </source>
</evidence>
<evidence type="ECO:0000313" key="6">
    <source>
        <dbReference type="EMBL" id="VAV92617.1"/>
    </source>
</evidence>
<dbReference type="InterPro" id="IPR006059">
    <property type="entry name" value="SBP"/>
</dbReference>
<protein>
    <submittedName>
        <fullName evidence="6">Spermidine/putrescine import ABC transporter substrate-binding protein PotD (TC 3.A.1.11.1)</fullName>
    </submittedName>
</protein>
<dbReference type="PRINTS" id="PR00909">
    <property type="entry name" value="SPERMDNBNDNG"/>
</dbReference>
<dbReference type="PROSITE" id="PS51257">
    <property type="entry name" value="PROKAR_LIPOPROTEIN"/>
    <property type="match status" value="1"/>
</dbReference>
<evidence type="ECO:0000256" key="1">
    <source>
        <dbReference type="ARBA" id="ARBA00004418"/>
    </source>
</evidence>
<dbReference type="AlphaFoldDB" id="A0A3B0RKV5"/>
<dbReference type="GO" id="GO:0019808">
    <property type="term" value="F:polyamine binding"/>
    <property type="evidence" value="ECO:0007669"/>
    <property type="project" value="InterPro"/>
</dbReference>
<feature type="region of interest" description="Disordered" evidence="5">
    <location>
        <begin position="21"/>
        <end position="52"/>
    </location>
</feature>
<organism evidence="6">
    <name type="scientific">hydrothermal vent metagenome</name>
    <dbReference type="NCBI Taxonomy" id="652676"/>
    <lineage>
        <taxon>unclassified sequences</taxon>
        <taxon>metagenomes</taxon>
        <taxon>ecological metagenomes</taxon>
    </lineage>
</organism>